<dbReference type="PANTHER" id="PTHR33480">
    <property type="entry name" value="SET DOMAIN-CONTAINING PROTEIN-RELATED"/>
    <property type="match status" value="1"/>
</dbReference>
<name>A0A8D8XZ41_9HEMI</name>
<reference evidence="2" key="1">
    <citation type="submission" date="2021-05" db="EMBL/GenBank/DDBJ databases">
        <authorList>
            <person name="Alioto T."/>
            <person name="Alioto T."/>
            <person name="Gomez Garrido J."/>
        </authorList>
    </citation>
    <scope>NUCLEOTIDE SEQUENCE</scope>
</reference>
<evidence type="ECO:0000256" key="1">
    <source>
        <dbReference type="SAM" id="MobiDB-lite"/>
    </source>
</evidence>
<protein>
    <submittedName>
        <fullName evidence="2">Uncharacterized protein</fullName>
    </submittedName>
</protein>
<proteinExistence type="predicted"/>
<feature type="region of interest" description="Disordered" evidence="1">
    <location>
        <begin position="372"/>
        <end position="460"/>
    </location>
</feature>
<feature type="compositionally biased region" description="Basic and acidic residues" evidence="1">
    <location>
        <begin position="173"/>
        <end position="208"/>
    </location>
</feature>
<feature type="compositionally biased region" description="Polar residues" evidence="1">
    <location>
        <begin position="9"/>
        <end position="24"/>
    </location>
</feature>
<accession>A0A8D8XZ41</accession>
<sequence>MAPKRKKPIQSSCKSDQPQSTSKVIKTEVSPGLFTTRYSTRSATGLESTVCVIEHDPLDIPADTFKAECSDQELSDSEQEIDLKVEDSSHVKQPPVNYNPVVLLDELNSVMINEHVDDSAVECEENGDIPNNNDPQQETPQKLPKFQFDSGKVSDLIVKKDQISDCEDNIGNRAEKEQPKERIGNKKDESEKNKIALETNTRAEKENAKRSMGNEKGCQTYELECTENICLFCKKLSKNMKTHLKTAHTNEKEMKKALACASPSKRRDRLDHVIKLGNFFHNMEALRTGKGLLMIIRMEDENVVGPLNYEPCPYCLTFTRKKNLILHKPICPDYNPSLTDSQLPLTKARILFESRNAVDFVWMKQDTGIPGKPWSTVREKKQETGIPGKASSTVRAKKQDTGIPGRTSTSTNSSKTAPKIVENPFPYPASTPKTTEKVPLVNTSTSTNSSKVGWKKNTSLSIKECYS</sequence>
<evidence type="ECO:0000313" key="2">
    <source>
        <dbReference type="EMBL" id="CAG6713103.1"/>
    </source>
</evidence>
<dbReference type="EMBL" id="HBUF01350175">
    <property type="protein sequence ID" value="CAG6713103.1"/>
    <property type="molecule type" value="Transcribed_RNA"/>
</dbReference>
<feature type="compositionally biased region" description="Polar residues" evidence="1">
    <location>
        <begin position="406"/>
        <end position="416"/>
    </location>
</feature>
<organism evidence="2">
    <name type="scientific">Cacopsylla melanoneura</name>
    <dbReference type="NCBI Taxonomy" id="428564"/>
    <lineage>
        <taxon>Eukaryota</taxon>
        <taxon>Metazoa</taxon>
        <taxon>Ecdysozoa</taxon>
        <taxon>Arthropoda</taxon>
        <taxon>Hexapoda</taxon>
        <taxon>Insecta</taxon>
        <taxon>Pterygota</taxon>
        <taxon>Neoptera</taxon>
        <taxon>Paraneoptera</taxon>
        <taxon>Hemiptera</taxon>
        <taxon>Sternorrhyncha</taxon>
        <taxon>Psylloidea</taxon>
        <taxon>Psyllidae</taxon>
        <taxon>Psyllinae</taxon>
        <taxon>Cacopsylla</taxon>
    </lineage>
</organism>
<feature type="compositionally biased region" description="Polar residues" evidence="1">
    <location>
        <begin position="129"/>
        <end position="140"/>
    </location>
</feature>
<feature type="region of interest" description="Disordered" evidence="1">
    <location>
        <begin position="168"/>
        <end position="208"/>
    </location>
</feature>
<feature type="region of interest" description="Disordered" evidence="1">
    <location>
        <begin position="123"/>
        <end position="147"/>
    </location>
</feature>
<feature type="region of interest" description="Disordered" evidence="1">
    <location>
        <begin position="1"/>
        <end position="24"/>
    </location>
</feature>
<dbReference type="AlphaFoldDB" id="A0A8D8XZ41"/>